<evidence type="ECO:0000313" key="16">
    <source>
        <dbReference type="Proteomes" id="UP000502706"/>
    </source>
</evidence>
<keyword evidence="6 12" id="KW-0068">Autocatalytic cleavage</keyword>
<dbReference type="KEGG" id="rmar:GBA65_06430"/>
<evidence type="ECO:0000256" key="8">
    <source>
        <dbReference type="ARBA" id="ARBA00023125"/>
    </source>
</evidence>
<protein>
    <submittedName>
        <fullName evidence="15">Repressor LexA</fullName>
        <ecNumber evidence="15">3.4.21.88</ecNumber>
    </submittedName>
</protein>
<name>A0A6G8PVL3_9ACTN</name>
<keyword evidence="2" id="KW-0678">Repressor</keyword>
<evidence type="ECO:0000256" key="10">
    <source>
        <dbReference type="ARBA" id="ARBA00023204"/>
    </source>
</evidence>
<evidence type="ECO:0000256" key="4">
    <source>
        <dbReference type="ARBA" id="ARBA00022763"/>
    </source>
</evidence>
<evidence type="ECO:0000256" key="9">
    <source>
        <dbReference type="ARBA" id="ARBA00023163"/>
    </source>
</evidence>
<dbReference type="InterPro" id="IPR036388">
    <property type="entry name" value="WH-like_DNA-bd_sf"/>
</dbReference>
<sequence length="211" mass="23196">MDEVLHPRRLKILEVLARASREGGGVPAEREIGHAVGLKSSQTVHHHLLALEKDGYVERGEAPSRKRRPVRITAKGWEAVGKVPLLGRIAAGRGLEAVPTEDEAYSLPSELLVTGNGKRRYLLRSVGDSMVGARIEDGDMLLVEEDEEPSDGDVVVALLRGGDEVTVKRLYREGETVRLKPRNGDHEDILVPADEVRVQGRVVLVVHPPRK</sequence>
<dbReference type="GO" id="GO:0006508">
    <property type="term" value="P:proteolysis"/>
    <property type="evidence" value="ECO:0007669"/>
    <property type="project" value="InterPro"/>
</dbReference>
<dbReference type="NCBIfam" id="TIGR00498">
    <property type="entry name" value="lexA"/>
    <property type="match status" value="1"/>
</dbReference>
<dbReference type="Gene3D" id="2.10.109.10">
    <property type="entry name" value="Umud Fragment, subunit A"/>
    <property type="match status" value="1"/>
</dbReference>
<evidence type="ECO:0000259" key="14">
    <source>
        <dbReference type="Pfam" id="PF01726"/>
    </source>
</evidence>
<dbReference type="GO" id="GO:0006281">
    <property type="term" value="P:DNA repair"/>
    <property type="evidence" value="ECO:0007669"/>
    <property type="project" value="UniProtKB-KW"/>
</dbReference>
<dbReference type="Gene3D" id="1.10.10.10">
    <property type="entry name" value="Winged helix-like DNA-binding domain superfamily/Winged helix DNA-binding domain"/>
    <property type="match status" value="1"/>
</dbReference>
<comment type="similarity">
    <text evidence="1 12">Belongs to the peptidase S24 family.</text>
</comment>
<keyword evidence="8" id="KW-0238">DNA-binding</keyword>
<dbReference type="InterPro" id="IPR006197">
    <property type="entry name" value="Peptidase_S24_LexA"/>
</dbReference>
<dbReference type="PANTHER" id="PTHR33516:SF2">
    <property type="entry name" value="LEXA REPRESSOR-RELATED"/>
    <property type="match status" value="1"/>
</dbReference>
<organism evidence="15 16">
    <name type="scientific">Rubrobacter marinus</name>
    <dbReference type="NCBI Taxonomy" id="2653852"/>
    <lineage>
        <taxon>Bacteria</taxon>
        <taxon>Bacillati</taxon>
        <taxon>Actinomycetota</taxon>
        <taxon>Rubrobacteria</taxon>
        <taxon>Rubrobacterales</taxon>
        <taxon>Rubrobacteraceae</taxon>
        <taxon>Rubrobacter</taxon>
    </lineage>
</organism>
<dbReference type="PANTHER" id="PTHR33516">
    <property type="entry name" value="LEXA REPRESSOR"/>
    <property type="match status" value="1"/>
</dbReference>
<dbReference type="SUPFAM" id="SSF51306">
    <property type="entry name" value="LexA/Signal peptidase"/>
    <property type="match status" value="1"/>
</dbReference>
<proteinExistence type="inferred from homology"/>
<dbReference type="Proteomes" id="UP000502706">
    <property type="component" value="Chromosome"/>
</dbReference>
<dbReference type="EMBL" id="CP045121">
    <property type="protein sequence ID" value="QIN78207.1"/>
    <property type="molecule type" value="Genomic_DNA"/>
</dbReference>
<evidence type="ECO:0000256" key="12">
    <source>
        <dbReference type="RuleBase" id="RU003991"/>
    </source>
</evidence>
<feature type="domain" description="LexA repressor DNA-binding" evidence="14">
    <location>
        <begin position="4"/>
        <end position="65"/>
    </location>
</feature>
<dbReference type="CDD" id="cd06529">
    <property type="entry name" value="S24_LexA-like"/>
    <property type="match status" value="1"/>
</dbReference>
<dbReference type="PRINTS" id="PR00726">
    <property type="entry name" value="LEXASERPTASE"/>
</dbReference>
<evidence type="ECO:0000256" key="5">
    <source>
        <dbReference type="ARBA" id="ARBA00022801"/>
    </source>
</evidence>
<dbReference type="InterPro" id="IPR039418">
    <property type="entry name" value="LexA-like"/>
</dbReference>
<evidence type="ECO:0000256" key="6">
    <source>
        <dbReference type="ARBA" id="ARBA00022813"/>
    </source>
</evidence>
<dbReference type="GO" id="GO:0006260">
    <property type="term" value="P:DNA replication"/>
    <property type="evidence" value="ECO:0007669"/>
    <property type="project" value="UniProtKB-KW"/>
</dbReference>
<keyword evidence="11" id="KW-0742">SOS response</keyword>
<keyword evidence="5 12" id="KW-0378">Hydrolase</keyword>
<dbReference type="InterPro" id="IPR006199">
    <property type="entry name" value="LexA_DNA-bd_dom"/>
</dbReference>
<feature type="domain" description="Peptidase S24/S26A/S26B/S26C" evidence="13">
    <location>
        <begin position="84"/>
        <end position="203"/>
    </location>
</feature>
<evidence type="ECO:0000256" key="11">
    <source>
        <dbReference type="ARBA" id="ARBA00023236"/>
    </source>
</evidence>
<keyword evidence="10" id="KW-0234">DNA repair</keyword>
<dbReference type="GO" id="GO:0003677">
    <property type="term" value="F:DNA binding"/>
    <property type="evidence" value="ECO:0007669"/>
    <property type="project" value="UniProtKB-KW"/>
</dbReference>
<dbReference type="InterPro" id="IPR015927">
    <property type="entry name" value="Peptidase_S24_S26A/B/C"/>
</dbReference>
<dbReference type="Pfam" id="PF01726">
    <property type="entry name" value="LexA_DNA_bind"/>
    <property type="match status" value="1"/>
</dbReference>
<dbReference type="CDD" id="cd00090">
    <property type="entry name" value="HTH_ARSR"/>
    <property type="match status" value="1"/>
</dbReference>
<keyword evidence="9" id="KW-0804">Transcription</keyword>
<dbReference type="InterPro" id="IPR036390">
    <property type="entry name" value="WH_DNA-bd_sf"/>
</dbReference>
<dbReference type="InterPro" id="IPR036286">
    <property type="entry name" value="LexA/Signal_pep-like_sf"/>
</dbReference>
<keyword evidence="4" id="KW-0227">DNA damage</keyword>
<dbReference type="GO" id="GO:0045892">
    <property type="term" value="P:negative regulation of DNA-templated transcription"/>
    <property type="evidence" value="ECO:0007669"/>
    <property type="project" value="InterPro"/>
</dbReference>
<reference evidence="15 16" key="1">
    <citation type="submission" date="2019-10" db="EMBL/GenBank/DDBJ databases">
        <title>Rubrobacter sp nov SCSIO 52915 isolated from a deep-sea sediment in the South China Sea.</title>
        <authorList>
            <person name="Chen R.W."/>
        </authorList>
    </citation>
    <scope>NUCLEOTIDE SEQUENCE [LARGE SCALE GENOMIC DNA]</scope>
    <source>
        <strain evidence="15 16">SCSIO 52915</strain>
    </source>
</reference>
<evidence type="ECO:0000256" key="3">
    <source>
        <dbReference type="ARBA" id="ARBA00022705"/>
    </source>
</evidence>
<dbReference type="GO" id="GO:0009432">
    <property type="term" value="P:SOS response"/>
    <property type="evidence" value="ECO:0007669"/>
    <property type="project" value="UniProtKB-KW"/>
</dbReference>
<dbReference type="InterPro" id="IPR006200">
    <property type="entry name" value="LexA"/>
</dbReference>
<evidence type="ECO:0000256" key="2">
    <source>
        <dbReference type="ARBA" id="ARBA00022491"/>
    </source>
</evidence>
<gene>
    <name evidence="15" type="primary">lexA</name>
    <name evidence="15" type="ORF">GBA65_06430</name>
</gene>
<keyword evidence="7" id="KW-0805">Transcription regulation</keyword>
<dbReference type="GO" id="GO:0004252">
    <property type="term" value="F:serine-type endopeptidase activity"/>
    <property type="evidence" value="ECO:0007669"/>
    <property type="project" value="UniProtKB-EC"/>
</dbReference>
<accession>A0A6G8PVL3</accession>
<evidence type="ECO:0000256" key="1">
    <source>
        <dbReference type="ARBA" id="ARBA00007484"/>
    </source>
</evidence>
<dbReference type="AlphaFoldDB" id="A0A6G8PVL3"/>
<dbReference type="SUPFAM" id="SSF46785">
    <property type="entry name" value="Winged helix' DNA-binding domain"/>
    <property type="match status" value="1"/>
</dbReference>
<keyword evidence="3" id="KW-0235">DNA replication</keyword>
<evidence type="ECO:0000259" key="13">
    <source>
        <dbReference type="Pfam" id="PF00717"/>
    </source>
</evidence>
<dbReference type="EC" id="3.4.21.88" evidence="15"/>
<evidence type="ECO:0000313" key="15">
    <source>
        <dbReference type="EMBL" id="QIN78207.1"/>
    </source>
</evidence>
<dbReference type="Pfam" id="PF00717">
    <property type="entry name" value="Peptidase_S24"/>
    <property type="match status" value="1"/>
</dbReference>
<keyword evidence="16" id="KW-1185">Reference proteome</keyword>
<dbReference type="InterPro" id="IPR050077">
    <property type="entry name" value="LexA_repressor"/>
</dbReference>
<dbReference type="InterPro" id="IPR011991">
    <property type="entry name" value="ArsR-like_HTH"/>
</dbReference>
<evidence type="ECO:0000256" key="7">
    <source>
        <dbReference type="ARBA" id="ARBA00023015"/>
    </source>
</evidence>